<reference evidence="2" key="1">
    <citation type="journal article" date="2018" name="Genome Biol.">
        <title>SKESA: strategic k-mer extension for scrupulous assemblies.</title>
        <authorList>
            <person name="Souvorov A."/>
            <person name="Agarwala R."/>
            <person name="Lipman D.J."/>
        </authorList>
    </citation>
    <scope>NUCLEOTIDE SEQUENCE</scope>
    <source>
        <strain evidence="2">10-8458</strain>
    </source>
</reference>
<evidence type="ECO:0000313" key="2">
    <source>
        <dbReference type="EMBL" id="HAE6194686.1"/>
    </source>
</evidence>
<dbReference type="Proteomes" id="UP000839639">
    <property type="component" value="Unassembled WGS sequence"/>
</dbReference>
<proteinExistence type="predicted"/>
<dbReference type="EMBL" id="AAHIJD010000039">
    <property type="protein sequence ID" value="EBW4470597.1"/>
    <property type="molecule type" value="Genomic_DNA"/>
</dbReference>
<reference evidence="1" key="2">
    <citation type="submission" date="2018-06" db="EMBL/GenBank/DDBJ databases">
        <authorList>
            <person name="Ashton P.M."/>
            <person name="Dallman T."/>
            <person name="Nair S."/>
            <person name="De Pinna E."/>
            <person name="Peters T."/>
            <person name="Grant K."/>
        </authorList>
    </citation>
    <scope>NUCLEOTIDE SEQUENCE [LARGE SCALE GENOMIC DNA]</scope>
    <source>
        <strain evidence="1">149361</strain>
    </source>
</reference>
<organism evidence="1">
    <name type="scientific">Salmonella enterica subsp. enterica serovar Lattenkamp</name>
    <dbReference type="NCBI Taxonomy" id="2564671"/>
    <lineage>
        <taxon>Bacteria</taxon>
        <taxon>Pseudomonadati</taxon>
        <taxon>Pseudomonadota</taxon>
        <taxon>Gammaproteobacteria</taxon>
        <taxon>Enterobacterales</taxon>
        <taxon>Enterobacteriaceae</taxon>
        <taxon>Salmonella</taxon>
    </lineage>
</organism>
<name>A0A5W2LX56_SALET</name>
<comment type="caution">
    <text evidence="1">The sequence shown here is derived from an EMBL/GenBank/DDBJ whole genome shotgun (WGS) entry which is preliminary data.</text>
</comment>
<evidence type="ECO:0000313" key="1">
    <source>
        <dbReference type="EMBL" id="EBW4470597.1"/>
    </source>
</evidence>
<dbReference type="AlphaFoldDB" id="A0A5W2LX56"/>
<protein>
    <submittedName>
        <fullName evidence="1">Uncharacterized protein</fullName>
    </submittedName>
</protein>
<gene>
    <name evidence="1" type="ORF">DPK62_18935</name>
    <name evidence="2" type="ORF">G4I95_001867</name>
</gene>
<dbReference type="EMBL" id="DAASNA010000007">
    <property type="protein sequence ID" value="HAE6194686.1"/>
    <property type="molecule type" value="Genomic_DNA"/>
</dbReference>
<reference evidence="2" key="3">
    <citation type="submission" date="2018-07" db="EMBL/GenBank/DDBJ databases">
        <authorList>
            <consortium name="NCBI Pathogen Detection Project"/>
        </authorList>
    </citation>
    <scope>NUCLEOTIDE SEQUENCE</scope>
    <source>
        <strain evidence="2">10-8458</strain>
    </source>
</reference>
<accession>A0A5W2LX56</accession>
<sequence>MSDLQRSVILPELPFMTQDEESKLPPYELGVRHGKETMLDAVKTALLKAGIRYQGLSELRTYTNVPEYFSRHQSVNEKGWTVKVTNIYRVNRETHTPLNEPEIIFVYELSGQKGEMPLSEFNRAYRPLLTSTTAHGKRSRTDRNWIEAEKENNDYSRYL</sequence>